<reference evidence="1" key="1">
    <citation type="submission" date="2023-03" db="EMBL/GenBank/DDBJ databases">
        <title>Selenobaculum gbiensis gen. nov. sp. nov., a new bacterium isolated from the gut microbiota of IBD patient.</title>
        <authorList>
            <person name="Yeo S."/>
            <person name="Park H."/>
            <person name="Huh C.S."/>
        </authorList>
    </citation>
    <scope>NUCLEOTIDE SEQUENCE</scope>
    <source>
        <strain evidence="1">ICN-92133</strain>
    </source>
</reference>
<organism evidence="1 2">
    <name type="scientific">Selenobaculum gibii</name>
    <dbReference type="NCBI Taxonomy" id="3054208"/>
    <lineage>
        <taxon>Bacteria</taxon>
        <taxon>Bacillati</taxon>
        <taxon>Bacillota</taxon>
        <taxon>Negativicutes</taxon>
        <taxon>Selenomonadales</taxon>
        <taxon>Selenomonadaceae</taxon>
        <taxon>Selenobaculum</taxon>
    </lineage>
</organism>
<dbReference type="EMBL" id="CP120678">
    <property type="protein sequence ID" value="WIW71829.1"/>
    <property type="molecule type" value="Genomic_DNA"/>
</dbReference>
<dbReference type="AlphaFoldDB" id="A0A9Y2AJ85"/>
<dbReference type="CDD" id="cd16416">
    <property type="entry name" value="HAD_BsYqeG-like"/>
    <property type="match status" value="1"/>
</dbReference>
<protein>
    <submittedName>
        <fullName evidence="1">YqeG family HAD IIIA-type phosphatase</fullName>
    </submittedName>
</protein>
<dbReference type="Proteomes" id="UP001243623">
    <property type="component" value="Chromosome"/>
</dbReference>
<evidence type="ECO:0000313" key="2">
    <source>
        <dbReference type="Proteomes" id="UP001243623"/>
    </source>
</evidence>
<evidence type="ECO:0000313" key="1">
    <source>
        <dbReference type="EMBL" id="WIW71829.1"/>
    </source>
</evidence>
<dbReference type="InterPro" id="IPR036412">
    <property type="entry name" value="HAD-like_sf"/>
</dbReference>
<dbReference type="Pfam" id="PF09419">
    <property type="entry name" value="PGP_phosphatase"/>
    <property type="match status" value="1"/>
</dbReference>
<accession>A0A9Y2AJ85</accession>
<dbReference type="InterPro" id="IPR027706">
    <property type="entry name" value="PGP_Pase"/>
</dbReference>
<dbReference type="InterPro" id="IPR010021">
    <property type="entry name" value="PGPP1/Gep4"/>
</dbReference>
<keyword evidence="2" id="KW-1185">Reference proteome</keyword>
<proteinExistence type="predicted"/>
<dbReference type="NCBIfam" id="TIGR01662">
    <property type="entry name" value="HAD-SF-IIIA"/>
    <property type="match status" value="1"/>
</dbReference>
<gene>
    <name evidence="1" type="ORF">P3F81_05925</name>
</gene>
<dbReference type="KEGG" id="sgbi:P3F81_05925"/>
<dbReference type="SUPFAM" id="SSF56784">
    <property type="entry name" value="HAD-like"/>
    <property type="match status" value="1"/>
</dbReference>
<sequence length="167" mass="19537">MEVIHIKKFLMPDLVRKSVFEIDLEELRRQGIRGLILDLDNTVIHWNRDVLESKMYDWFYLVHVHQFEICFLSNNFSTRVSRIAKEVNAYYVARAWKPFGKGFKSCIKKMNLPSNSVAVIGDQLFTDILGGNCAGLFTILVNPLSKDEFVTTKIMRIFEKKILQKYK</sequence>
<dbReference type="Gene3D" id="3.40.50.1000">
    <property type="entry name" value="HAD superfamily/HAD-like"/>
    <property type="match status" value="1"/>
</dbReference>
<name>A0A9Y2AJ85_9FIRM</name>
<dbReference type="InterPro" id="IPR023214">
    <property type="entry name" value="HAD_sf"/>
</dbReference>
<dbReference type="GO" id="GO:0008962">
    <property type="term" value="F:phosphatidylglycerophosphatase activity"/>
    <property type="evidence" value="ECO:0007669"/>
    <property type="project" value="InterPro"/>
</dbReference>
<dbReference type="RefSeq" id="WP_309320750.1">
    <property type="nucleotide sequence ID" value="NZ_CP120678.1"/>
</dbReference>
<dbReference type="InterPro" id="IPR006549">
    <property type="entry name" value="HAD-SF_hydro_IIIA"/>
</dbReference>
<dbReference type="NCBIfam" id="TIGR01668">
    <property type="entry name" value="YqeG_hyp_ppase"/>
    <property type="match status" value="1"/>
</dbReference>